<dbReference type="EMBL" id="NGKA01000029">
    <property type="protein sequence ID" value="RSU08952.1"/>
    <property type="molecule type" value="Genomic_DNA"/>
</dbReference>
<feature type="transmembrane region" description="Helical" evidence="1">
    <location>
        <begin position="64"/>
        <end position="90"/>
    </location>
</feature>
<gene>
    <name evidence="2" type="ORF">CBF29_12640</name>
</gene>
<dbReference type="AlphaFoldDB" id="A0A430ALF3"/>
<dbReference type="OrthoDB" id="9766854at2"/>
<dbReference type="Proteomes" id="UP000287605">
    <property type="component" value="Unassembled WGS sequence"/>
</dbReference>
<comment type="caution">
    <text evidence="2">The sequence shown here is derived from an EMBL/GenBank/DDBJ whole genome shotgun (WGS) entry which is preliminary data.</text>
</comment>
<sequence>MKEKQDALKVIILCALAACINVILGSIVTFTNIPFLYLDSIGTIFISSNFKLKYGIFTAITTHLLLAIFHGTLALPFSLVSITIAIIASFSSKNGLNYKNAVVTGILLTLIGSLISAPIRVILYGGFKGLVNSPTDFIVFSMKAAGFKLLIAAYWGAVSDGILDKIISCLLVTWLNNLPQINSNLKIFKE</sequence>
<proteinExistence type="predicted"/>
<evidence type="ECO:0008006" key="4">
    <source>
        <dbReference type="Google" id="ProtNLM"/>
    </source>
</evidence>
<organism evidence="2 3">
    <name type="scientific">Vagococcus elongatus</name>
    <dbReference type="NCBI Taxonomy" id="180344"/>
    <lineage>
        <taxon>Bacteria</taxon>
        <taxon>Bacillati</taxon>
        <taxon>Bacillota</taxon>
        <taxon>Bacilli</taxon>
        <taxon>Lactobacillales</taxon>
        <taxon>Enterococcaceae</taxon>
        <taxon>Vagococcus</taxon>
    </lineage>
</organism>
<evidence type="ECO:0000256" key="1">
    <source>
        <dbReference type="SAM" id="Phobius"/>
    </source>
</evidence>
<accession>A0A430ALF3</accession>
<keyword evidence="1" id="KW-1133">Transmembrane helix</keyword>
<protein>
    <recommendedName>
        <fullName evidence="4">ECF transporter S component</fullName>
    </recommendedName>
</protein>
<feature type="transmembrane region" description="Helical" evidence="1">
    <location>
        <begin position="34"/>
        <end position="52"/>
    </location>
</feature>
<feature type="transmembrane region" description="Helical" evidence="1">
    <location>
        <begin position="102"/>
        <end position="125"/>
    </location>
</feature>
<evidence type="ECO:0000313" key="3">
    <source>
        <dbReference type="Proteomes" id="UP000287605"/>
    </source>
</evidence>
<evidence type="ECO:0000313" key="2">
    <source>
        <dbReference type="EMBL" id="RSU08952.1"/>
    </source>
</evidence>
<feature type="transmembrane region" description="Helical" evidence="1">
    <location>
        <begin position="137"/>
        <end position="156"/>
    </location>
</feature>
<keyword evidence="1" id="KW-0472">Membrane</keyword>
<reference evidence="2 3" key="1">
    <citation type="submission" date="2017-05" db="EMBL/GenBank/DDBJ databases">
        <title>Vagococcus spp. assemblies.</title>
        <authorList>
            <person name="Gulvik C.A."/>
        </authorList>
    </citation>
    <scope>NUCLEOTIDE SEQUENCE [LARGE SCALE GENOMIC DNA]</scope>
    <source>
        <strain evidence="2 3">CCUG 51432</strain>
    </source>
</reference>
<name>A0A430ALF3_9ENTE</name>
<feature type="transmembrane region" description="Helical" evidence="1">
    <location>
        <begin position="7"/>
        <end position="28"/>
    </location>
</feature>
<dbReference type="RefSeq" id="WP_126810070.1">
    <property type="nucleotide sequence ID" value="NZ_NGKA01000029.1"/>
</dbReference>
<keyword evidence="3" id="KW-1185">Reference proteome</keyword>
<keyword evidence="1" id="KW-0812">Transmembrane</keyword>
<dbReference type="Gene3D" id="1.10.1760.20">
    <property type="match status" value="1"/>
</dbReference>